<dbReference type="PANTHER" id="PTHR33909:SF1">
    <property type="entry name" value="SEC TRANSLOCON ACCESSORY COMPLEX SUBUNIT YAJC"/>
    <property type="match status" value="1"/>
</dbReference>
<organism evidence="14 15">
    <name type="scientific">Parvularcula bermudensis (strain ATCC BAA-594 / HTCC2503 / KCTC 12087)</name>
    <dbReference type="NCBI Taxonomy" id="314260"/>
    <lineage>
        <taxon>Bacteria</taxon>
        <taxon>Pseudomonadati</taxon>
        <taxon>Pseudomonadota</taxon>
        <taxon>Alphaproteobacteria</taxon>
        <taxon>Parvularculales</taxon>
        <taxon>Parvularculaceae</taxon>
        <taxon>Parvularcula</taxon>
    </lineage>
</organism>
<evidence type="ECO:0000256" key="10">
    <source>
        <dbReference type="ARBA" id="ARBA00022989"/>
    </source>
</evidence>
<keyword evidence="12 13" id="KW-0472">Membrane</keyword>
<dbReference type="HOGENOM" id="CLU_116157_2_0_5"/>
<evidence type="ECO:0000256" key="7">
    <source>
        <dbReference type="ARBA" id="ARBA00022475"/>
    </source>
</evidence>
<dbReference type="STRING" id="314260.PB2503_10359"/>
<evidence type="ECO:0000256" key="8">
    <source>
        <dbReference type="ARBA" id="ARBA00022692"/>
    </source>
</evidence>
<comment type="subunit">
    <text evidence="4">Part of the SecDF-YidC-YajC translocase complex. The SecDF-YidC-YajC translocase forms a supercomplex with SecYEG, called the holo-translocon (HTL).</text>
</comment>
<dbReference type="eggNOG" id="COG1862">
    <property type="taxonomic scope" value="Bacteria"/>
</dbReference>
<evidence type="ECO:0000256" key="1">
    <source>
        <dbReference type="ARBA" id="ARBA00002061"/>
    </source>
</evidence>
<evidence type="ECO:0000313" key="15">
    <source>
        <dbReference type="Proteomes" id="UP000001302"/>
    </source>
</evidence>
<keyword evidence="6" id="KW-0813">Transport</keyword>
<dbReference type="GO" id="GO:0015031">
    <property type="term" value="P:protein transport"/>
    <property type="evidence" value="ECO:0007669"/>
    <property type="project" value="UniProtKB-KW"/>
</dbReference>
<keyword evidence="15" id="KW-1185">Reference proteome</keyword>
<evidence type="ECO:0000256" key="9">
    <source>
        <dbReference type="ARBA" id="ARBA00022927"/>
    </source>
</evidence>
<evidence type="ECO:0000256" key="6">
    <source>
        <dbReference type="ARBA" id="ARBA00022448"/>
    </source>
</evidence>
<dbReference type="NCBIfam" id="TIGR00739">
    <property type="entry name" value="yajC"/>
    <property type="match status" value="1"/>
</dbReference>
<dbReference type="SMART" id="SM01323">
    <property type="entry name" value="YajC"/>
    <property type="match status" value="1"/>
</dbReference>
<evidence type="ECO:0000256" key="13">
    <source>
        <dbReference type="SAM" id="Phobius"/>
    </source>
</evidence>
<keyword evidence="9" id="KW-0653">Protein transport</keyword>
<dbReference type="PRINTS" id="PR01853">
    <property type="entry name" value="YAJCTRNLCASE"/>
</dbReference>
<keyword evidence="10 13" id="KW-1133">Transmembrane helix</keyword>
<proteinExistence type="inferred from homology"/>
<dbReference type="OrthoDB" id="9811406at2"/>
<evidence type="ECO:0000256" key="3">
    <source>
        <dbReference type="ARBA" id="ARBA00006742"/>
    </source>
</evidence>
<evidence type="ECO:0000256" key="2">
    <source>
        <dbReference type="ARBA" id="ARBA00004162"/>
    </source>
</evidence>
<dbReference type="InterPro" id="IPR003849">
    <property type="entry name" value="Preprotein_translocase_YajC"/>
</dbReference>
<evidence type="ECO:0000256" key="4">
    <source>
        <dbReference type="ARBA" id="ARBA00011718"/>
    </source>
</evidence>
<dbReference type="AlphaFoldDB" id="E0TG04"/>
<dbReference type="KEGG" id="pbr:PB2503_10359"/>
<dbReference type="RefSeq" id="WP_013301097.1">
    <property type="nucleotide sequence ID" value="NC_014414.1"/>
</dbReference>
<reference evidence="14 15" key="2">
    <citation type="journal article" date="2011" name="J. Bacteriol.">
        <title>Complete genome sequence of strain HTCC2503T of Parvularcula bermudensis, the type species of the order "Parvularculales" in the class Alphaproteobacteria.</title>
        <authorList>
            <person name="Oh H.M."/>
            <person name="Kang I."/>
            <person name="Vergin K.L."/>
            <person name="Kang D."/>
            <person name="Rhee K.H."/>
            <person name="Giovannoni S.J."/>
            <person name="Cho J.C."/>
        </authorList>
    </citation>
    <scope>NUCLEOTIDE SEQUENCE [LARGE SCALE GENOMIC DNA]</scope>
    <source>
        <strain evidence="15">ATCC BAA-594 / HTCC2503 / KCTC 12087</strain>
    </source>
</reference>
<feature type="transmembrane region" description="Helical" evidence="13">
    <location>
        <begin position="23"/>
        <end position="38"/>
    </location>
</feature>
<evidence type="ECO:0000256" key="5">
    <source>
        <dbReference type="ARBA" id="ARBA00014962"/>
    </source>
</evidence>
<accession>E0TG04</accession>
<dbReference type="Pfam" id="PF02699">
    <property type="entry name" value="YajC"/>
    <property type="match status" value="1"/>
</dbReference>
<dbReference type="GO" id="GO:0005886">
    <property type="term" value="C:plasma membrane"/>
    <property type="evidence" value="ECO:0007669"/>
    <property type="project" value="UniProtKB-SubCell"/>
</dbReference>
<sequence length="111" mass="11952">MFLISSAAAQTAAAEPPSPLLQLIPFVVILVIFYFLLIRPQQQARKKHEEMVNAVRRGDEVVTAGGLVGKVTKVPGGDEITVQVGDGVEVTVVKATLSAVRSRTEPDEKKK</sequence>
<reference evidence="15" key="1">
    <citation type="submission" date="2010-08" db="EMBL/GenBank/DDBJ databases">
        <title>Genome sequence of Parvularcula bermudensis HTCC2503.</title>
        <authorList>
            <person name="Kang D.-M."/>
            <person name="Oh H.-M."/>
            <person name="Cho J.-C."/>
        </authorList>
    </citation>
    <scope>NUCLEOTIDE SEQUENCE [LARGE SCALE GENOMIC DNA]</scope>
    <source>
        <strain evidence="15">ATCC BAA-594 / HTCC2503 / KCTC 12087</strain>
    </source>
</reference>
<gene>
    <name evidence="14" type="ordered locus">PB2503_10359</name>
</gene>
<keyword evidence="8 13" id="KW-0812">Transmembrane</keyword>
<evidence type="ECO:0000256" key="12">
    <source>
        <dbReference type="ARBA" id="ARBA00023136"/>
    </source>
</evidence>
<name>E0TG04_PARBH</name>
<evidence type="ECO:0000256" key="11">
    <source>
        <dbReference type="ARBA" id="ARBA00023010"/>
    </source>
</evidence>
<comment type="similarity">
    <text evidence="3">Belongs to the YajC family.</text>
</comment>
<protein>
    <recommendedName>
        <fullName evidence="5">Sec translocon accessory complex subunit YajC</fullName>
    </recommendedName>
</protein>
<dbReference type="Proteomes" id="UP000001302">
    <property type="component" value="Chromosome"/>
</dbReference>
<keyword evidence="11" id="KW-0811">Translocation</keyword>
<keyword evidence="7" id="KW-1003">Cell membrane</keyword>
<comment type="function">
    <text evidence="1">The SecYEG-SecDF-YajC-YidC holo-translocon (HTL) protein secretase/insertase is a supercomplex required for protein secretion, insertion of proteins into membranes, and assembly of membrane protein complexes. While the SecYEG complex is essential for assembly of a number of proteins and complexes, the SecDF-YajC-YidC subcomplex facilitates these functions.</text>
</comment>
<evidence type="ECO:0000313" key="14">
    <source>
        <dbReference type="EMBL" id="ADM10123.1"/>
    </source>
</evidence>
<dbReference type="PANTHER" id="PTHR33909">
    <property type="entry name" value="SEC TRANSLOCON ACCESSORY COMPLEX SUBUNIT YAJC"/>
    <property type="match status" value="1"/>
</dbReference>
<dbReference type="EMBL" id="CP002156">
    <property type="protein sequence ID" value="ADM10123.1"/>
    <property type="molecule type" value="Genomic_DNA"/>
</dbReference>
<comment type="subcellular location">
    <subcellularLocation>
        <location evidence="2">Cell membrane</location>
        <topology evidence="2">Single-pass membrane protein</topology>
    </subcellularLocation>
</comment>